<proteinExistence type="predicted"/>
<evidence type="ECO:0000313" key="3">
    <source>
        <dbReference type="Proteomes" id="UP000324897"/>
    </source>
</evidence>
<evidence type="ECO:0000256" key="1">
    <source>
        <dbReference type="SAM" id="MobiDB-lite"/>
    </source>
</evidence>
<comment type="caution">
    <text evidence="2">The sequence shown here is derived from an EMBL/GenBank/DDBJ whole genome shotgun (WGS) entry which is preliminary data.</text>
</comment>
<protein>
    <recommendedName>
        <fullName evidence="4">MATH domain-containing protein</fullName>
    </recommendedName>
</protein>
<organism evidence="2 3">
    <name type="scientific">Eragrostis curvula</name>
    <name type="common">weeping love grass</name>
    <dbReference type="NCBI Taxonomy" id="38414"/>
    <lineage>
        <taxon>Eukaryota</taxon>
        <taxon>Viridiplantae</taxon>
        <taxon>Streptophyta</taxon>
        <taxon>Embryophyta</taxon>
        <taxon>Tracheophyta</taxon>
        <taxon>Spermatophyta</taxon>
        <taxon>Magnoliopsida</taxon>
        <taxon>Liliopsida</taxon>
        <taxon>Poales</taxon>
        <taxon>Poaceae</taxon>
        <taxon>PACMAD clade</taxon>
        <taxon>Chloridoideae</taxon>
        <taxon>Eragrostideae</taxon>
        <taxon>Eragrostidinae</taxon>
        <taxon>Eragrostis</taxon>
    </lineage>
</organism>
<gene>
    <name evidence="2" type="ORF">EJB05_48142</name>
</gene>
<name>A0A5J9T135_9POAL</name>
<dbReference type="EMBL" id="RWGY01000051">
    <property type="protein sequence ID" value="TVU04995.1"/>
    <property type="molecule type" value="Genomic_DNA"/>
</dbReference>
<accession>A0A5J9T135</accession>
<feature type="compositionally biased region" description="Basic and acidic residues" evidence="1">
    <location>
        <begin position="1"/>
        <end position="23"/>
    </location>
</feature>
<sequence length="196" mass="22320">MEAGRVSEGERRTAGARWRDERTRHRRASGRQRRSAMARRSGGAEATMLAAAALSPLSRFLAPAASFAIYPLAHPVMATRRRFQAPPPWQRQGEGCNEHELMTAKTVELMIQRGLQVQSLEEIFPMFVDKQCRLTRLEVRDTKLDSTLVEFELDYEHNKHLPIGKVLDSDAFSACGHMWRLNWYPGGEKVAAYFHP</sequence>
<feature type="compositionally biased region" description="Basic residues" evidence="1">
    <location>
        <begin position="24"/>
        <end position="37"/>
    </location>
</feature>
<dbReference type="Proteomes" id="UP000324897">
    <property type="component" value="Unassembled WGS sequence"/>
</dbReference>
<dbReference type="AlphaFoldDB" id="A0A5J9T135"/>
<feature type="region of interest" description="Disordered" evidence="1">
    <location>
        <begin position="1"/>
        <end position="41"/>
    </location>
</feature>
<dbReference type="Gramene" id="TVU04995">
    <property type="protein sequence ID" value="TVU04995"/>
    <property type="gene ID" value="EJB05_48142"/>
</dbReference>
<reference evidence="2 3" key="1">
    <citation type="journal article" date="2019" name="Sci. Rep.">
        <title>A high-quality genome of Eragrostis curvula grass provides insights into Poaceae evolution and supports new strategies to enhance forage quality.</title>
        <authorList>
            <person name="Carballo J."/>
            <person name="Santos B.A.C.M."/>
            <person name="Zappacosta D."/>
            <person name="Garbus I."/>
            <person name="Selva J.P."/>
            <person name="Gallo C.A."/>
            <person name="Diaz A."/>
            <person name="Albertini E."/>
            <person name="Caccamo M."/>
            <person name="Echenique V."/>
        </authorList>
    </citation>
    <scope>NUCLEOTIDE SEQUENCE [LARGE SCALE GENOMIC DNA]</scope>
    <source>
        <strain evidence="3">cv. Victoria</strain>
        <tissue evidence="2">Leaf</tissue>
    </source>
</reference>
<evidence type="ECO:0000313" key="2">
    <source>
        <dbReference type="EMBL" id="TVU04995.1"/>
    </source>
</evidence>
<evidence type="ECO:0008006" key="4">
    <source>
        <dbReference type="Google" id="ProtNLM"/>
    </source>
</evidence>
<keyword evidence="3" id="KW-1185">Reference proteome</keyword>